<evidence type="ECO:0000259" key="1">
    <source>
        <dbReference type="Pfam" id="PF00934"/>
    </source>
</evidence>
<feature type="domain" description="PE" evidence="1">
    <location>
        <begin position="4"/>
        <end position="93"/>
    </location>
</feature>
<sequence>MSYLVTTPDWVAAAAGDLTSIGSALQEATTAASAPTTGLAAAAADEVSAGVAQLFGGLGEEFQAVSAQVSSYHAEFVRLLNGSASAYVGAEIASAGQLLAGTVSAPTAATTVPGGAYGQLVTNTVTNLQALGSAWAADPFPFLRQFLANQAGYAQQIATAIANIPANLPNLPAAIEAAIRQAMSFNAAYYVQQFIATQAGFAQTFVTSAVNGITGLVAGLPQFSSELQVAFGALLAGNYTGAVADVGLAFEHLLVTGFDPGPVTITANIPIGFTATLSPKVLGPLGDFFTIMNLPGQEAQFLTNLMPPSIPRQMAQNFTNVLNTLTLPSISAELNQPLTATGTLSAFFGLPLVFTYAAAGAPFSALDAMATSLQTFEGALAAGDFLGAAGTLIDAPANILDGFLNAHNTFDSVIQVPTNLPFGLPPQNVTITLHLPADGILVPPHPVTATVDPHLPGIVNPFDVTVFGTPFSGLIPLLVNYTPQQLALAIKPA</sequence>
<dbReference type="SUPFAM" id="SSF140459">
    <property type="entry name" value="PE/PPE dimer-like"/>
    <property type="match status" value="1"/>
</dbReference>
<reference evidence="2 3" key="1">
    <citation type="submission" date="2016-01" db="EMBL/GenBank/DDBJ databases">
        <title>The new phylogeny of the genus Mycobacterium.</title>
        <authorList>
            <person name="Tarcisio F."/>
            <person name="Conor M."/>
            <person name="Antonella G."/>
            <person name="Elisabetta G."/>
            <person name="Giulia F.S."/>
            <person name="Sara T."/>
            <person name="Anna F."/>
            <person name="Clotilde B."/>
            <person name="Roberto B."/>
            <person name="Veronica D.S."/>
            <person name="Fabio R."/>
            <person name="Monica P."/>
            <person name="Olivier J."/>
            <person name="Enrico T."/>
            <person name="Nicola S."/>
        </authorList>
    </citation>
    <scope>NUCLEOTIDE SEQUENCE [LARGE SCALE GENOMIC DNA]</scope>
    <source>
        <strain evidence="2 3">DSM 44160</strain>
    </source>
</reference>
<protein>
    <recommendedName>
        <fullName evidence="1">PE domain-containing protein</fullName>
    </recommendedName>
</protein>
<dbReference type="Proteomes" id="UP000193928">
    <property type="component" value="Unassembled WGS sequence"/>
</dbReference>
<dbReference type="Gene3D" id="1.10.287.850">
    <property type="entry name" value="HP0062-like domain"/>
    <property type="match status" value="1"/>
</dbReference>
<keyword evidence="3" id="KW-1185">Reference proteome</keyword>
<dbReference type="Pfam" id="PF00934">
    <property type="entry name" value="PE"/>
    <property type="match status" value="1"/>
</dbReference>
<dbReference type="AlphaFoldDB" id="A0A1X1WJS9"/>
<comment type="caution">
    <text evidence="2">The sequence shown here is derived from an EMBL/GenBank/DDBJ whole genome shotgun (WGS) entry which is preliminary data.</text>
</comment>
<organism evidence="2 3">
    <name type="scientific">Mycobacterium gordonae</name>
    <dbReference type="NCBI Taxonomy" id="1778"/>
    <lineage>
        <taxon>Bacteria</taxon>
        <taxon>Bacillati</taxon>
        <taxon>Actinomycetota</taxon>
        <taxon>Actinomycetes</taxon>
        <taxon>Mycobacteriales</taxon>
        <taxon>Mycobacteriaceae</taxon>
        <taxon>Mycobacterium</taxon>
    </lineage>
</organism>
<evidence type="ECO:0000313" key="3">
    <source>
        <dbReference type="Proteomes" id="UP000193928"/>
    </source>
</evidence>
<name>A0A1X1WJS9_MYCGO</name>
<evidence type="ECO:0000313" key="2">
    <source>
        <dbReference type="EMBL" id="ORV86877.1"/>
    </source>
</evidence>
<accession>A0A1X1WJS9</accession>
<dbReference type="EMBL" id="LQOY01000078">
    <property type="protein sequence ID" value="ORV86877.1"/>
    <property type="molecule type" value="Genomic_DNA"/>
</dbReference>
<proteinExistence type="predicted"/>
<gene>
    <name evidence="2" type="ORF">AWC08_23230</name>
</gene>
<dbReference type="RefSeq" id="WP_069433401.1">
    <property type="nucleotide sequence ID" value="NZ_JACKSU010000075.1"/>
</dbReference>
<dbReference type="InterPro" id="IPR000084">
    <property type="entry name" value="PE-PGRS_N"/>
</dbReference>
<dbReference type="InterPro" id="IPR038332">
    <property type="entry name" value="PPE_sf"/>
</dbReference>